<dbReference type="InterPro" id="IPR044136">
    <property type="entry name" value="Lys-tRNA-ligase_II_N"/>
</dbReference>
<dbReference type="InterPro" id="IPR018149">
    <property type="entry name" value="Lys-tRNA-synth_II_C"/>
</dbReference>
<evidence type="ECO:0000256" key="3">
    <source>
        <dbReference type="ARBA" id="ARBA00022598"/>
    </source>
</evidence>
<dbReference type="InterPro" id="IPR012340">
    <property type="entry name" value="NA-bd_OB-fold"/>
</dbReference>
<dbReference type="InterPro" id="IPR006195">
    <property type="entry name" value="aa-tRNA-synth_II"/>
</dbReference>
<reference evidence="11 12" key="1">
    <citation type="journal article" date="2022" name="Allergy">
        <title>Genome assembly and annotation of Periplaneta americana reveal a comprehensive cockroach allergen profile.</title>
        <authorList>
            <person name="Wang L."/>
            <person name="Xiong Q."/>
            <person name="Saelim N."/>
            <person name="Wang L."/>
            <person name="Nong W."/>
            <person name="Wan A.T."/>
            <person name="Shi M."/>
            <person name="Liu X."/>
            <person name="Cao Q."/>
            <person name="Hui J.H.L."/>
            <person name="Sookrung N."/>
            <person name="Leung T.F."/>
            <person name="Tungtrongchitr A."/>
            <person name="Tsui S.K.W."/>
        </authorList>
    </citation>
    <scope>NUCLEOTIDE SEQUENCE [LARGE SCALE GENOMIC DNA]</scope>
    <source>
        <strain evidence="11">PWHHKU_190912</strain>
    </source>
</reference>
<dbReference type="EMBL" id="JAJSOF020000015">
    <property type="protein sequence ID" value="KAJ4442217.1"/>
    <property type="molecule type" value="Genomic_DNA"/>
</dbReference>
<evidence type="ECO:0000313" key="11">
    <source>
        <dbReference type="EMBL" id="KAJ4442217.1"/>
    </source>
</evidence>
<dbReference type="Gene3D" id="2.40.50.140">
    <property type="entry name" value="Nucleic acid-binding proteins"/>
    <property type="match status" value="1"/>
</dbReference>
<feature type="region of interest" description="Disordered" evidence="9">
    <location>
        <begin position="44"/>
        <end position="69"/>
    </location>
</feature>
<dbReference type="Gene3D" id="3.30.930.10">
    <property type="entry name" value="Bira Bifunctional Protein, Domain 2"/>
    <property type="match status" value="2"/>
</dbReference>
<comment type="caution">
    <text evidence="11">The sequence shown here is derived from an EMBL/GenBank/DDBJ whole genome shotgun (WGS) entry which is preliminary data.</text>
</comment>
<dbReference type="PRINTS" id="PR00982">
    <property type="entry name" value="TRNASYNTHLYS"/>
</dbReference>
<evidence type="ECO:0000256" key="8">
    <source>
        <dbReference type="ARBA" id="ARBA00048573"/>
    </source>
</evidence>
<keyword evidence="4" id="KW-0547">Nucleotide-binding</keyword>
<keyword evidence="3" id="KW-0436">Ligase</keyword>
<dbReference type="Pfam" id="PF01336">
    <property type="entry name" value="tRNA_anti-codon"/>
    <property type="match status" value="1"/>
</dbReference>
<dbReference type="EC" id="6.1.1.6" evidence="1"/>
<gene>
    <name evidence="11" type="ORF">ANN_12083</name>
</gene>
<dbReference type="SUPFAM" id="SSF55681">
    <property type="entry name" value="Class II aaRS and biotin synthetases"/>
    <property type="match status" value="1"/>
</dbReference>
<dbReference type="InterPro" id="IPR004364">
    <property type="entry name" value="Aa-tRNA-synt_II"/>
</dbReference>
<evidence type="ECO:0000256" key="9">
    <source>
        <dbReference type="SAM" id="MobiDB-lite"/>
    </source>
</evidence>
<dbReference type="SUPFAM" id="SSF50249">
    <property type="entry name" value="Nucleic acid-binding proteins"/>
    <property type="match status" value="1"/>
</dbReference>
<dbReference type="PANTHER" id="PTHR42918:SF9">
    <property type="entry name" value="LYSINE--TRNA LIGASE"/>
    <property type="match status" value="1"/>
</dbReference>
<dbReference type="CDD" id="cd00775">
    <property type="entry name" value="LysRS_core"/>
    <property type="match status" value="1"/>
</dbReference>
<name>A0ABQ8T8R2_PERAM</name>
<evidence type="ECO:0000256" key="1">
    <source>
        <dbReference type="ARBA" id="ARBA00013166"/>
    </source>
</evidence>
<evidence type="ECO:0000256" key="4">
    <source>
        <dbReference type="ARBA" id="ARBA00022741"/>
    </source>
</evidence>
<dbReference type="CDD" id="cd04322">
    <property type="entry name" value="LysRS_N"/>
    <property type="match status" value="1"/>
</dbReference>
<feature type="domain" description="Aminoacyl-transfer RNA synthetases class-II family profile" evidence="10">
    <location>
        <begin position="240"/>
        <end position="705"/>
    </location>
</feature>
<protein>
    <recommendedName>
        <fullName evidence="2">Lysine--tRNA ligase</fullName>
        <ecNumber evidence="1">6.1.1.6</ecNumber>
    </recommendedName>
    <alternativeName>
        <fullName evidence="7">Lysyl-tRNA synthetase</fullName>
    </alternativeName>
</protein>
<dbReference type="PANTHER" id="PTHR42918">
    <property type="entry name" value="LYSYL-TRNA SYNTHETASE"/>
    <property type="match status" value="1"/>
</dbReference>
<keyword evidence="12" id="KW-1185">Reference proteome</keyword>
<dbReference type="HAMAP" id="MF_00252">
    <property type="entry name" value="Lys_tRNA_synth_class2"/>
    <property type="match status" value="1"/>
</dbReference>
<evidence type="ECO:0000256" key="2">
    <source>
        <dbReference type="ARBA" id="ARBA00015745"/>
    </source>
</evidence>
<comment type="catalytic activity">
    <reaction evidence="8">
        <text>tRNA(Lys) + L-lysine + ATP = L-lysyl-tRNA(Lys) + AMP + diphosphate</text>
        <dbReference type="Rhea" id="RHEA:20792"/>
        <dbReference type="Rhea" id="RHEA-COMP:9696"/>
        <dbReference type="Rhea" id="RHEA-COMP:9697"/>
        <dbReference type="ChEBI" id="CHEBI:30616"/>
        <dbReference type="ChEBI" id="CHEBI:32551"/>
        <dbReference type="ChEBI" id="CHEBI:33019"/>
        <dbReference type="ChEBI" id="CHEBI:78442"/>
        <dbReference type="ChEBI" id="CHEBI:78529"/>
        <dbReference type="ChEBI" id="CHEBI:456215"/>
        <dbReference type="EC" id="6.1.1.6"/>
    </reaction>
</comment>
<feature type="compositionally biased region" description="Basic and acidic residues" evidence="9">
    <location>
        <begin position="44"/>
        <end position="61"/>
    </location>
</feature>
<organism evidence="11 12">
    <name type="scientific">Periplaneta americana</name>
    <name type="common">American cockroach</name>
    <name type="synonym">Blatta americana</name>
    <dbReference type="NCBI Taxonomy" id="6978"/>
    <lineage>
        <taxon>Eukaryota</taxon>
        <taxon>Metazoa</taxon>
        <taxon>Ecdysozoa</taxon>
        <taxon>Arthropoda</taxon>
        <taxon>Hexapoda</taxon>
        <taxon>Insecta</taxon>
        <taxon>Pterygota</taxon>
        <taxon>Neoptera</taxon>
        <taxon>Polyneoptera</taxon>
        <taxon>Dictyoptera</taxon>
        <taxon>Blattodea</taxon>
        <taxon>Blattoidea</taxon>
        <taxon>Blattidae</taxon>
        <taxon>Blattinae</taxon>
        <taxon>Periplaneta</taxon>
    </lineage>
</organism>
<evidence type="ECO:0000259" key="10">
    <source>
        <dbReference type="PROSITE" id="PS50862"/>
    </source>
</evidence>
<dbReference type="PROSITE" id="PS50862">
    <property type="entry name" value="AA_TRNA_LIGASE_II"/>
    <property type="match status" value="1"/>
</dbReference>
<evidence type="ECO:0000256" key="6">
    <source>
        <dbReference type="ARBA" id="ARBA00023146"/>
    </source>
</evidence>
<evidence type="ECO:0000256" key="7">
    <source>
        <dbReference type="ARBA" id="ARBA00030563"/>
    </source>
</evidence>
<evidence type="ECO:0000256" key="5">
    <source>
        <dbReference type="ARBA" id="ARBA00022840"/>
    </source>
</evidence>
<dbReference type="InterPro" id="IPR004365">
    <property type="entry name" value="NA-bd_OB_tRNA"/>
</dbReference>
<evidence type="ECO:0000313" key="12">
    <source>
        <dbReference type="Proteomes" id="UP001148838"/>
    </source>
</evidence>
<dbReference type="Proteomes" id="UP001148838">
    <property type="component" value="Unassembled WGS sequence"/>
</dbReference>
<keyword evidence="5" id="KW-0067">ATP-binding</keyword>
<dbReference type="Pfam" id="PF00152">
    <property type="entry name" value="tRNA-synt_2"/>
    <property type="match status" value="3"/>
</dbReference>
<dbReference type="InterPro" id="IPR002313">
    <property type="entry name" value="Lys-tRNA-ligase_II"/>
</dbReference>
<accession>A0ABQ8T8R2</accession>
<dbReference type="InterPro" id="IPR045864">
    <property type="entry name" value="aa-tRNA-synth_II/BPL/LPL"/>
</dbReference>
<proteinExistence type="inferred from homology"/>
<sequence length="767" mass="87372">MIADMLGRGVRGIGKSVWELGAVHRQLCGSQTWLHRSELKRRLKQEQKAKEKAEKEKEKAQQETQSVKKISNAIKEDEISPNEYFRLRTQAVAQLKQTDDHPYPHKFHVSISLADFIETYSNVGDGRIHAIRESGAKLIFYDLRGEGVKIQVMANAKLYESEEKFLVDTAKLRRGDIIGCVGNPGKTKKGELSIVPKKVKLLSPCLHMLPHLHFGLKDKETRYRQRYLDLILNERVRQKFHTRAQIISYIRMFFDKLGFLEVETPMMNMIAGGATAKPFVTHHNELNMDLYMRIAPELYHKAMNLKLELPQENVIFKMAKMMLVVGGIDRVYEIGRQFRNEGIDLTHNPEFTTCEFYMAYADYHDLIHLTESLLSVLLAQSLAFTESRTPDLQRRSAELRTQVPQLRSTALELRASGSTVTDTTQVVLWSRSWLHCYTRLTCLLSKSACNNTGKSSACTKQHCSPAIIFTTLYKLVRNLAGMVKSIHGTYKIKYHPEGPDGEEVELDFTPPFKRISMFPSLEEVLNVKLPDPDKLGTPEAIKFLSDLCEKQGVECPPPRTAARLLDKKVLHEMVSLQLVGEFLEEKCISPTFICEHPQIMSPLAKWHRSVPGLTERFELFVMKKEVVNAYTELNDPAVQRERFEQQAKLQRSARDKAAGDDEAQLVDENFCTALEYGLPPTGGWGMGVDRLTMFLTDSNNIKLVPLIKNTLLKHGVCKFLAIQLIEVLFFPAMKPDDPNRHRDEEEEKKVVANGVANDVHALEPART</sequence>
<keyword evidence="6" id="KW-0030">Aminoacyl-tRNA synthetase</keyword>